<evidence type="ECO:0000256" key="9">
    <source>
        <dbReference type="ARBA" id="ARBA00022848"/>
    </source>
</evidence>
<dbReference type="Pfam" id="PF00067">
    <property type="entry name" value="p450"/>
    <property type="match status" value="1"/>
</dbReference>
<feature type="binding site" description="axial binding residue" evidence="14">
    <location>
        <position position="440"/>
    </location>
    <ligand>
        <name>heme</name>
        <dbReference type="ChEBI" id="CHEBI:30413"/>
    </ligand>
    <ligandPart>
        <name>Fe</name>
        <dbReference type="ChEBI" id="CHEBI:18248"/>
    </ligandPart>
</feature>
<proteinExistence type="inferred from homology"/>
<keyword evidence="10" id="KW-0560">Oxidoreductase</keyword>
<feature type="chain" id="PRO_5040403053" description="Cytochrome P450" evidence="15">
    <location>
        <begin position="17"/>
        <end position="494"/>
    </location>
</feature>
<comment type="subcellular location">
    <subcellularLocation>
        <location evidence="4">Endoplasmic reticulum membrane</location>
        <topology evidence="4">Peripheral membrane protein</topology>
    </subcellularLocation>
    <subcellularLocation>
        <location evidence="3">Microsome membrane</location>
        <topology evidence="3">Peripheral membrane protein</topology>
    </subcellularLocation>
</comment>
<dbReference type="GO" id="GO:0005506">
    <property type="term" value="F:iron ion binding"/>
    <property type="evidence" value="ECO:0007669"/>
    <property type="project" value="InterPro"/>
</dbReference>
<gene>
    <name evidence="16" type="ORF">MELIAE_LOCUS392</name>
</gene>
<dbReference type="InterPro" id="IPR050182">
    <property type="entry name" value="Cytochrome_P450_fam2"/>
</dbReference>
<dbReference type="FunFam" id="1.10.630.10:FF:000238">
    <property type="entry name" value="Cytochrome P450 2A6"/>
    <property type="match status" value="1"/>
</dbReference>
<dbReference type="PANTHER" id="PTHR24300">
    <property type="entry name" value="CYTOCHROME P450 508A4-RELATED"/>
    <property type="match status" value="1"/>
</dbReference>
<name>A0A9P0AS44_BRAAE</name>
<dbReference type="GO" id="GO:0006805">
    <property type="term" value="P:xenobiotic metabolic process"/>
    <property type="evidence" value="ECO:0007669"/>
    <property type="project" value="TreeGrafter"/>
</dbReference>
<keyword evidence="15" id="KW-0732">Signal</keyword>
<dbReference type="OrthoDB" id="1055148at2759"/>
<evidence type="ECO:0000256" key="5">
    <source>
        <dbReference type="ARBA" id="ARBA00010617"/>
    </source>
</evidence>
<evidence type="ECO:0000256" key="2">
    <source>
        <dbReference type="ARBA" id="ARBA00003690"/>
    </source>
</evidence>
<dbReference type="Gene3D" id="1.10.630.10">
    <property type="entry name" value="Cytochrome P450"/>
    <property type="match status" value="1"/>
</dbReference>
<keyword evidence="13" id="KW-0472">Membrane</keyword>
<dbReference type="InterPro" id="IPR001128">
    <property type="entry name" value="Cyt_P450"/>
</dbReference>
<dbReference type="PANTHER" id="PTHR24300:SF376">
    <property type="entry name" value="CYTOCHROME P450 15A1"/>
    <property type="match status" value="1"/>
</dbReference>
<accession>A0A9P0AS44</accession>
<organism evidence="16 17">
    <name type="scientific">Brassicogethes aeneus</name>
    <name type="common">Rape pollen beetle</name>
    <name type="synonym">Meligethes aeneus</name>
    <dbReference type="NCBI Taxonomy" id="1431903"/>
    <lineage>
        <taxon>Eukaryota</taxon>
        <taxon>Metazoa</taxon>
        <taxon>Ecdysozoa</taxon>
        <taxon>Arthropoda</taxon>
        <taxon>Hexapoda</taxon>
        <taxon>Insecta</taxon>
        <taxon>Pterygota</taxon>
        <taxon>Neoptera</taxon>
        <taxon>Endopterygota</taxon>
        <taxon>Coleoptera</taxon>
        <taxon>Polyphaga</taxon>
        <taxon>Cucujiformia</taxon>
        <taxon>Nitidulidae</taxon>
        <taxon>Meligethinae</taxon>
        <taxon>Brassicogethes</taxon>
    </lineage>
</organism>
<evidence type="ECO:0000256" key="6">
    <source>
        <dbReference type="ARBA" id="ARBA00022617"/>
    </source>
</evidence>
<evidence type="ECO:0000256" key="13">
    <source>
        <dbReference type="ARBA" id="ARBA00023136"/>
    </source>
</evidence>
<dbReference type="AlphaFoldDB" id="A0A9P0AS44"/>
<dbReference type="GO" id="GO:0016712">
    <property type="term" value="F:oxidoreductase activity, acting on paired donors, with incorporation or reduction of molecular oxygen, reduced flavin or flavoprotein as one donor, and incorporation of one atom of oxygen"/>
    <property type="evidence" value="ECO:0007669"/>
    <property type="project" value="TreeGrafter"/>
</dbReference>
<evidence type="ECO:0000256" key="1">
    <source>
        <dbReference type="ARBA" id="ARBA00001971"/>
    </source>
</evidence>
<evidence type="ECO:0000256" key="7">
    <source>
        <dbReference type="ARBA" id="ARBA00022723"/>
    </source>
</evidence>
<evidence type="ECO:0000313" key="16">
    <source>
        <dbReference type="EMBL" id="CAH0546161.1"/>
    </source>
</evidence>
<keyword evidence="8" id="KW-0256">Endoplasmic reticulum</keyword>
<evidence type="ECO:0000256" key="12">
    <source>
        <dbReference type="ARBA" id="ARBA00023033"/>
    </source>
</evidence>
<evidence type="ECO:0000256" key="8">
    <source>
        <dbReference type="ARBA" id="ARBA00022824"/>
    </source>
</evidence>
<evidence type="ECO:0000256" key="3">
    <source>
        <dbReference type="ARBA" id="ARBA00004174"/>
    </source>
</evidence>
<dbReference type="PRINTS" id="PR00463">
    <property type="entry name" value="EP450I"/>
</dbReference>
<evidence type="ECO:0000256" key="15">
    <source>
        <dbReference type="SAM" id="SignalP"/>
    </source>
</evidence>
<keyword evidence="12" id="KW-0503">Monooxygenase</keyword>
<dbReference type="SUPFAM" id="SSF48264">
    <property type="entry name" value="Cytochrome P450"/>
    <property type="match status" value="1"/>
</dbReference>
<dbReference type="InterPro" id="IPR036396">
    <property type="entry name" value="Cyt_P450_sf"/>
</dbReference>
<dbReference type="PRINTS" id="PR00385">
    <property type="entry name" value="P450"/>
</dbReference>
<evidence type="ECO:0008006" key="18">
    <source>
        <dbReference type="Google" id="ProtNLM"/>
    </source>
</evidence>
<comment type="cofactor">
    <cofactor evidence="1 14">
        <name>heme</name>
        <dbReference type="ChEBI" id="CHEBI:30413"/>
    </cofactor>
</comment>
<keyword evidence="7 14" id="KW-0479">Metal-binding</keyword>
<keyword evidence="11 14" id="KW-0408">Iron</keyword>
<keyword evidence="9" id="KW-0492">Microsome</keyword>
<evidence type="ECO:0000256" key="4">
    <source>
        <dbReference type="ARBA" id="ARBA00004406"/>
    </source>
</evidence>
<keyword evidence="6 14" id="KW-0349">Heme</keyword>
<dbReference type="InterPro" id="IPR002401">
    <property type="entry name" value="Cyt_P450_E_grp-I"/>
</dbReference>
<dbReference type="EMBL" id="OV121132">
    <property type="protein sequence ID" value="CAH0546161.1"/>
    <property type="molecule type" value="Genomic_DNA"/>
</dbReference>
<evidence type="ECO:0000256" key="11">
    <source>
        <dbReference type="ARBA" id="ARBA00023004"/>
    </source>
</evidence>
<feature type="signal peptide" evidence="15">
    <location>
        <begin position="1"/>
        <end position="16"/>
    </location>
</feature>
<evidence type="ECO:0000256" key="14">
    <source>
        <dbReference type="PIRSR" id="PIRSR602401-1"/>
    </source>
</evidence>
<dbReference type="GO" id="GO:0020037">
    <property type="term" value="F:heme binding"/>
    <property type="evidence" value="ECO:0007669"/>
    <property type="project" value="InterPro"/>
</dbReference>
<sequence length="494" mass="56703">MFLALTLIIIILVVLAYLDTKKPKNYPPGPRWWPLIGSAIEIMEARNRTGYLFQATAELADKYGPVLGLKFGRDKLIVVYGPEAIREFLSSDDLAGRPHDEFYRMRTFGKRRGIILVDQNFWTEQRRFLLRHLREFGFGRKSMSSMIEEEAAHMVEYLKETILHHDSVVFSIETIFNVPVLNTLWKIIAGIRYHPDDERVKHLMAIMSKLFGTVDMSGALFSRFPILKYIAPEMSGYNLMVDMHAQIYEVIGKVLKEHKASHNPNDPRDLMDVYLTALKSDNPGESFSEQQLMAVCLDMFMAGSETTSNTLTFGILYLILNPDVQAKARDEIDKVIGKERRPNLDDRPHLPYLECVVLETLRMFTGRVFTVPHRALKDTYLNGYLIPKDCQVIANLHGVMMRPESGFDDPEAFIPERFLKDGKISLPDNYMPFAMGKHRCMGETLARANVFLFLCTMLQNFQFSIVPECPPDMQMFDGVTPAMKHFKARVIPRS</sequence>
<protein>
    <recommendedName>
        <fullName evidence="18">Cytochrome P450</fullName>
    </recommendedName>
</protein>
<comment type="similarity">
    <text evidence="5">Belongs to the cytochrome P450 family.</text>
</comment>
<dbReference type="GO" id="GO:0005789">
    <property type="term" value="C:endoplasmic reticulum membrane"/>
    <property type="evidence" value="ECO:0007669"/>
    <property type="project" value="UniProtKB-SubCell"/>
</dbReference>
<dbReference type="GO" id="GO:0006082">
    <property type="term" value="P:organic acid metabolic process"/>
    <property type="evidence" value="ECO:0007669"/>
    <property type="project" value="TreeGrafter"/>
</dbReference>
<dbReference type="CDD" id="cd20651">
    <property type="entry name" value="CYP15A1-like"/>
    <property type="match status" value="1"/>
</dbReference>
<comment type="function">
    <text evidence="2">May be involved in the metabolism of insect hormones and in the breakdown of synthetic insecticides.</text>
</comment>
<dbReference type="Proteomes" id="UP001154078">
    <property type="component" value="Chromosome 1"/>
</dbReference>
<dbReference type="GO" id="GO:0008395">
    <property type="term" value="F:steroid hydroxylase activity"/>
    <property type="evidence" value="ECO:0007669"/>
    <property type="project" value="TreeGrafter"/>
</dbReference>
<reference evidence="16" key="1">
    <citation type="submission" date="2021-12" db="EMBL/GenBank/DDBJ databases">
        <authorList>
            <person name="King R."/>
        </authorList>
    </citation>
    <scope>NUCLEOTIDE SEQUENCE</scope>
</reference>
<evidence type="ECO:0000313" key="17">
    <source>
        <dbReference type="Proteomes" id="UP001154078"/>
    </source>
</evidence>
<evidence type="ECO:0000256" key="10">
    <source>
        <dbReference type="ARBA" id="ARBA00023002"/>
    </source>
</evidence>
<keyword evidence="17" id="KW-1185">Reference proteome</keyword>